<accession>M8C6Y0</accession>
<dbReference type="EnsemblPlants" id="EMT30029">
    <property type="protein sequence ID" value="EMT30029"/>
    <property type="gene ID" value="F775_05098"/>
</dbReference>
<organism evidence="1">
    <name type="scientific">Aegilops tauschii</name>
    <name type="common">Tausch's goatgrass</name>
    <name type="synonym">Aegilops squarrosa</name>
    <dbReference type="NCBI Taxonomy" id="37682"/>
    <lineage>
        <taxon>Eukaryota</taxon>
        <taxon>Viridiplantae</taxon>
        <taxon>Streptophyta</taxon>
        <taxon>Embryophyta</taxon>
        <taxon>Tracheophyta</taxon>
        <taxon>Spermatophyta</taxon>
        <taxon>Magnoliopsida</taxon>
        <taxon>Liliopsida</taxon>
        <taxon>Poales</taxon>
        <taxon>Poaceae</taxon>
        <taxon>BOP clade</taxon>
        <taxon>Pooideae</taxon>
        <taxon>Triticodae</taxon>
        <taxon>Triticeae</taxon>
        <taxon>Triticinae</taxon>
        <taxon>Aegilops</taxon>
    </lineage>
</organism>
<protein>
    <submittedName>
        <fullName evidence="1">Uncharacterized protein</fullName>
    </submittedName>
</protein>
<proteinExistence type="predicted"/>
<sequence>MADEKAATEKALTTVTADETVEQEEEKDFDKLYEEAKAEYAQLMDKFLGADPPMVKLVINIPRVCGIQVFSEYLYH</sequence>
<dbReference type="AlphaFoldDB" id="M8C6Y0"/>
<evidence type="ECO:0000313" key="1">
    <source>
        <dbReference type="EnsemblPlants" id="EMT30029"/>
    </source>
</evidence>
<reference evidence="1" key="1">
    <citation type="submission" date="2015-06" db="UniProtKB">
        <authorList>
            <consortium name="EnsemblPlants"/>
        </authorList>
    </citation>
    <scope>IDENTIFICATION</scope>
</reference>
<name>M8C6Y0_AEGTA</name>